<keyword evidence="10" id="KW-0963">Cytoplasm</keyword>
<feature type="chain" id="PRO_5023513287" description="Arginine biosynthesis bifunctional protein ArgJ alpha chain" evidence="10">
    <location>
        <begin position="1"/>
        <end position="186"/>
    </location>
</feature>
<feature type="active site" description="Nucleophile" evidence="10">
    <location>
        <position position="187"/>
    </location>
</feature>
<feature type="binding site" evidence="10">
    <location>
        <position position="150"/>
    </location>
    <ligand>
        <name>substrate</name>
    </ligand>
</feature>
<dbReference type="CDD" id="cd02152">
    <property type="entry name" value="OAT"/>
    <property type="match status" value="1"/>
</dbReference>
<keyword evidence="12" id="KW-1185">Reference proteome</keyword>
<proteinExistence type="inferred from homology"/>
<evidence type="ECO:0000256" key="2">
    <source>
        <dbReference type="ARBA" id="ARBA00011475"/>
    </source>
</evidence>
<evidence type="ECO:0000256" key="6">
    <source>
        <dbReference type="ARBA" id="ARBA00022813"/>
    </source>
</evidence>
<evidence type="ECO:0000256" key="4">
    <source>
        <dbReference type="ARBA" id="ARBA00022605"/>
    </source>
</evidence>
<comment type="catalytic activity">
    <reaction evidence="9 10">
        <text>N(2)-acetyl-L-ornithine + L-glutamate = N-acetyl-L-glutamate + L-ornithine</text>
        <dbReference type="Rhea" id="RHEA:15349"/>
        <dbReference type="ChEBI" id="CHEBI:29985"/>
        <dbReference type="ChEBI" id="CHEBI:44337"/>
        <dbReference type="ChEBI" id="CHEBI:46911"/>
        <dbReference type="ChEBI" id="CHEBI:57805"/>
        <dbReference type="EC" id="2.3.1.35"/>
    </reaction>
</comment>
<dbReference type="FunFam" id="3.10.20.340:FF:000001">
    <property type="entry name" value="Arginine biosynthesis bifunctional protein ArgJ, chloroplastic"/>
    <property type="match status" value="1"/>
</dbReference>
<comment type="function">
    <text evidence="10">Catalyzes two activities which are involved in the cyclic version of arginine biosynthesis: the synthesis of N-acetylglutamate from glutamate and acetyl-CoA as the acetyl donor, and of ornithine by transacetylation between N(2)-acetylornithine and glutamate.</text>
</comment>
<feature type="binding site" evidence="10">
    <location>
        <position position="395"/>
    </location>
    <ligand>
        <name>substrate</name>
    </ligand>
</feature>
<dbReference type="InterPro" id="IPR042195">
    <property type="entry name" value="ArgJ_beta_C"/>
</dbReference>
<feature type="chain" id="PRO_5023513288" description="Arginine biosynthesis bifunctional protein ArgJ beta chain" evidence="10">
    <location>
        <begin position="187"/>
        <end position="400"/>
    </location>
</feature>
<name>A0A2K9E6B6_9FIRM</name>
<dbReference type="NCBIfam" id="TIGR00120">
    <property type="entry name" value="ArgJ"/>
    <property type="match status" value="1"/>
</dbReference>
<evidence type="ECO:0000256" key="10">
    <source>
        <dbReference type="HAMAP-Rule" id="MF_01106"/>
    </source>
</evidence>
<evidence type="ECO:0000256" key="3">
    <source>
        <dbReference type="ARBA" id="ARBA00022571"/>
    </source>
</evidence>
<feature type="binding site" evidence="10">
    <location>
        <position position="273"/>
    </location>
    <ligand>
        <name>substrate</name>
    </ligand>
</feature>
<evidence type="ECO:0000256" key="1">
    <source>
        <dbReference type="ARBA" id="ARBA00006774"/>
    </source>
</evidence>
<dbReference type="SUPFAM" id="SSF56266">
    <property type="entry name" value="DmpA/ArgJ-like"/>
    <property type="match status" value="1"/>
</dbReference>
<evidence type="ECO:0000313" key="11">
    <source>
        <dbReference type="EMBL" id="AUG57006.1"/>
    </source>
</evidence>
<keyword evidence="8 10" id="KW-0012">Acyltransferase</keyword>
<dbReference type="NCBIfam" id="NF003802">
    <property type="entry name" value="PRK05388.1"/>
    <property type="match status" value="1"/>
</dbReference>
<dbReference type="HAMAP" id="MF_01106">
    <property type="entry name" value="ArgJ"/>
    <property type="match status" value="1"/>
</dbReference>
<dbReference type="InterPro" id="IPR002813">
    <property type="entry name" value="Arg_biosynth_ArgJ"/>
</dbReference>
<dbReference type="GO" id="GO:0006592">
    <property type="term" value="P:ornithine biosynthetic process"/>
    <property type="evidence" value="ECO:0007669"/>
    <property type="project" value="TreeGrafter"/>
</dbReference>
<dbReference type="EMBL" id="CP025197">
    <property type="protein sequence ID" value="AUG57006.1"/>
    <property type="molecule type" value="Genomic_DNA"/>
</dbReference>
<keyword evidence="4 10" id="KW-0028">Amino-acid biosynthesis</keyword>
<dbReference type="AlphaFoldDB" id="A0A2K9E6B6"/>
<feature type="site" description="Involved in the stabilization of negative charge on the oxyanion by the formation of the oxyanion hole" evidence="10">
    <location>
        <position position="114"/>
    </location>
</feature>
<dbReference type="UniPathway" id="UPA00068">
    <property type="reaction ID" value="UER00106"/>
</dbReference>
<feature type="site" description="Involved in the stabilization of negative charge on the oxyanion by the formation of the oxyanion hole" evidence="10">
    <location>
        <position position="113"/>
    </location>
</feature>
<dbReference type="PANTHER" id="PTHR23100:SF0">
    <property type="entry name" value="ARGININE BIOSYNTHESIS BIFUNCTIONAL PROTEIN ARGJ, MITOCHONDRIAL"/>
    <property type="match status" value="1"/>
</dbReference>
<protein>
    <recommendedName>
        <fullName evidence="10">Arginine biosynthesis bifunctional protein ArgJ</fullName>
    </recommendedName>
    <domain>
        <recommendedName>
            <fullName evidence="10">Glutamate N-acetyltransferase</fullName>
            <ecNumber evidence="10">2.3.1.35</ecNumber>
        </recommendedName>
        <alternativeName>
            <fullName evidence="10">Ornithine acetyltransferase</fullName>
            <shortName evidence="10">OATase</shortName>
        </alternativeName>
        <alternativeName>
            <fullName evidence="10">Ornithine transacetylase</fullName>
        </alternativeName>
    </domain>
    <domain>
        <recommendedName>
            <fullName evidence="10">Amino-acid acetyltransferase</fullName>
            <ecNumber evidence="10">2.3.1.1</ecNumber>
        </recommendedName>
        <alternativeName>
            <fullName evidence="10">N-acetylglutamate synthase</fullName>
            <shortName evidence="10">AGSase</shortName>
        </alternativeName>
    </domain>
    <component>
        <recommendedName>
            <fullName evidence="10">Arginine biosynthesis bifunctional protein ArgJ alpha chain</fullName>
        </recommendedName>
    </component>
    <component>
        <recommendedName>
            <fullName evidence="10">Arginine biosynthesis bifunctional protein ArgJ beta chain</fullName>
        </recommendedName>
    </component>
</protein>
<dbReference type="PANTHER" id="PTHR23100">
    <property type="entry name" value="ARGININE BIOSYNTHESIS BIFUNCTIONAL PROTEIN ARGJ"/>
    <property type="match status" value="1"/>
</dbReference>
<comment type="subunit">
    <text evidence="2 10">Heterotetramer of two alpha and two beta chains.</text>
</comment>
<evidence type="ECO:0000256" key="8">
    <source>
        <dbReference type="ARBA" id="ARBA00023315"/>
    </source>
</evidence>
<gene>
    <name evidence="10 11" type="primary">argJ</name>
    <name evidence="11" type="ORF">HVS_05375</name>
</gene>
<dbReference type="GO" id="GO:0006526">
    <property type="term" value="P:L-arginine biosynthetic process"/>
    <property type="evidence" value="ECO:0007669"/>
    <property type="project" value="UniProtKB-UniRule"/>
</dbReference>
<keyword evidence="5 10" id="KW-0808">Transferase</keyword>
<feature type="binding site" evidence="10">
    <location>
        <position position="400"/>
    </location>
    <ligand>
        <name>substrate</name>
    </ligand>
</feature>
<dbReference type="RefSeq" id="WP_101299919.1">
    <property type="nucleotide sequence ID" value="NZ_CP025197.1"/>
</dbReference>
<dbReference type="Gene3D" id="3.60.70.12">
    <property type="entry name" value="L-amino peptidase D-ALA esterase/amidase"/>
    <property type="match status" value="1"/>
</dbReference>
<keyword evidence="7 10" id="KW-0511">Multifunctional enzyme</keyword>
<comment type="pathway">
    <text evidence="10">Amino-acid biosynthesis; L-arginine biosynthesis; N(2)-acetyl-L-ornithine from L-glutamate: step 1/4.</text>
</comment>
<dbReference type="FunFam" id="3.60.70.12:FF:000001">
    <property type="entry name" value="Arginine biosynthesis bifunctional protein ArgJ, chloroplastic"/>
    <property type="match status" value="1"/>
</dbReference>
<dbReference type="Proteomes" id="UP000233534">
    <property type="component" value="Chromosome"/>
</dbReference>
<feature type="binding site" evidence="10">
    <location>
        <position position="187"/>
    </location>
    <ligand>
        <name>substrate</name>
    </ligand>
</feature>
<dbReference type="InterPro" id="IPR016117">
    <property type="entry name" value="ArgJ-like_dom_sf"/>
</dbReference>
<evidence type="ECO:0000256" key="5">
    <source>
        <dbReference type="ARBA" id="ARBA00022679"/>
    </source>
</evidence>
<evidence type="ECO:0000313" key="12">
    <source>
        <dbReference type="Proteomes" id="UP000233534"/>
    </source>
</evidence>
<dbReference type="GO" id="GO:0004042">
    <property type="term" value="F:L-glutamate N-acetyltransferase activity"/>
    <property type="evidence" value="ECO:0007669"/>
    <property type="project" value="UniProtKB-UniRule"/>
</dbReference>
<sequence>MKIISGGVTAPKGFKAAGVSCGIKKDNKKDLAIICSDDIAIAAGVFTKNVVKGHSLQLTMEYIKKGCAKAVVINSGNANACVGEAGFKNAKEIAEVTGNLLGCDPENILVGSTGVIGVPLDMPKILNGVKETALKLSPEGSNDAVEAIMTTDLVKKEMAVEIDIQGKKARIGAIAKGSGMIHPDMATMISVITTDVNISKELLDKALKEAVAHTFNRVSVDGDTSVCDMVVILANGKAENPGILNEGTEYDTFKSALEFVCEHLSRSIAKDGEGATKLIEVVVEGAASSDDAYKMVSSIAKSPLVKTAIFGEDANWGRIITAAGYSGAEFDPNLIDISIGSLLVCKNGTALDFDEGEAKKILEKDEVQIKVNLKKGTFKDRIWTCDFSYDYVKINGSYRT</sequence>
<evidence type="ECO:0000256" key="9">
    <source>
        <dbReference type="ARBA" id="ARBA00049439"/>
    </source>
</evidence>
<dbReference type="GO" id="GO:0004358">
    <property type="term" value="F:L-glutamate N-acetyltransferase activity, acting on acetyl-L-ornithine as donor"/>
    <property type="evidence" value="ECO:0007669"/>
    <property type="project" value="UniProtKB-UniRule"/>
</dbReference>
<comment type="subcellular location">
    <subcellularLocation>
        <location evidence="10">Cytoplasm</location>
    </subcellularLocation>
</comment>
<comment type="similarity">
    <text evidence="1 10">Belongs to the ArgJ family.</text>
</comment>
<dbReference type="EC" id="2.3.1.1" evidence="10"/>
<dbReference type="EC" id="2.3.1.35" evidence="10"/>
<feature type="site" description="Cleavage; by autolysis" evidence="10">
    <location>
        <begin position="186"/>
        <end position="187"/>
    </location>
</feature>
<keyword evidence="6 10" id="KW-0068">Autocatalytic cleavage</keyword>
<evidence type="ECO:0000256" key="7">
    <source>
        <dbReference type="ARBA" id="ARBA00023268"/>
    </source>
</evidence>
<dbReference type="KEGG" id="hsc:HVS_05375"/>
<dbReference type="Pfam" id="PF01960">
    <property type="entry name" value="ArgJ"/>
    <property type="match status" value="1"/>
</dbReference>
<dbReference type="Gene3D" id="3.10.20.340">
    <property type="entry name" value="ArgJ beta chain, C-terminal domain"/>
    <property type="match status" value="1"/>
</dbReference>
<comment type="pathway">
    <text evidence="10">Amino-acid biosynthesis; L-arginine biosynthesis; L-ornithine and N-acetyl-L-glutamate from L-glutamate and N(2)-acetyl-L-ornithine (cyclic): step 1/1.</text>
</comment>
<feature type="binding site" evidence="10">
    <location>
        <position position="176"/>
    </location>
    <ligand>
        <name>substrate</name>
    </ligand>
</feature>
<reference evidence="11 12" key="1">
    <citation type="submission" date="2017-12" db="EMBL/GenBank/DDBJ databases">
        <title>Complete genome sequence of Herbivorax saccincola GGR1, a novel Cellulosome-producing hydrolytic bacterium in a thermophilic biogas plant, established by Illumina and Nanopore MinION sequencing.</title>
        <authorList>
            <person name="Pechtl A."/>
            <person name="Ruckert C."/>
            <person name="Koeck D.E."/>
            <person name="Maus I."/>
            <person name="Winkler A."/>
            <person name="Kalinowski J."/>
            <person name="Puhler A."/>
            <person name="Schwarz W.W."/>
            <person name="Zverlov V.V."/>
            <person name="Schluter A."/>
            <person name="Liebl W."/>
        </authorList>
    </citation>
    <scope>NUCLEOTIDE SEQUENCE [LARGE SCALE GENOMIC DNA]</scope>
    <source>
        <strain evidence="12">SR1</strain>
    </source>
</reference>
<dbReference type="GO" id="GO:0005737">
    <property type="term" value="C:cytoplasm"/>
    <property type="evidence" value="ECO:0007669"/>
    <property type="project" value="UniProtKB-SubCell"/>
</dbReference>
<comment type="catalytic activity">
    <reaction evidence="10">
        <text>L-glutamate + acetyl-CoA = N-acetyl-L-glutamate + CoA + H(+)</text>
        <dbReference type="Rhea" id="RHEA:24292"/>
        <dbReference type="ChEBI" id="CHEBI:15378"/>
        <dbReference type="ChEBI" id="CHEBI:29985"/>
        <dbReference type="ChEBI" id="CHEBI:44337"/>
        <dbReference type="ChEBI" id="CHEBI:57287"/>
        <dbReference type="ChEBI" id="CHEBI:57288"/>
        <dbReference type="EC" id="2.3.1.1"/>
    </reaction>
</comment>
<accession>A0A2K9E6B6</accession>
<keyword evidence="3 10" id="KW-0055">Arginine biosynthesis</keyword>
<organism evidence="11 12">
    <name type="scientific">Acetivibrio saccincola</name>
    <dbReference type="NCBI Taxonomy" id="1677857"/>
    <lineage>
        <taxon>Bacteria</taxon>
        <taxon>Bacillati</taxon>
        <taxon>Bacillota</taxon>
        <taxon>Clostridia</taxon>
        <taxon>Eubacteriales</taxon>
        <taxon>Oscillospiraceae</taxon>
        <taxon>Acetivibrio</taxon>
    </lineage>
</organism>